<dbReference type="InterPro" id="IPR006054">
    <property type="entry name" value="DnaQ"/>
</dbReference>
<protein>
    <recommendedName>
        <fullName evidence="3 19">DNA polymerase III subunit epsilon</fullName>
        <ecNumber evidence="2 19">2.7.7.7</ecNumber>
    </recommendedName>
</protein>
<comment type="subunit">
    <text evidence="15">The DNA polymerase holoenzyme is a complex that contains 10 different types of subunits. These subunits are organized into 3 functionally essential subassemblies: the pol III core, the beta sliding clamp processivity factor and the clamp-loading complex. The pol III core (subunits alpha,epsilon and theta) contains the polymerase and the 3'-5' exonuclease proofreading activities. The polymerase is tethered to the template via the sliding clamp processivity factor. The clamp-loading complex assembles the beta processivity factor onto the primer template and plays a central role in the organization and communication at the replication fork. This complex contains delta, delta', psi and chi, and copies of either or both of two different DnaX proteins, gamma and tau. The composition of the holoenzyme is, therefore: (alpha,epsilon,theta)[2]-(gamma/tau)[3]-delta,delta', psi,chi-beta[4].</text>
</comment>
<dbReference type="AlphaFoldDB" id="A0A2P5SVF6"/>
<dbReference type="CDD" id="cd06131">
    <property type="entry name" value="DNA_pol_III_epsilon_Ecoli_like"/>
    <property type="match status" value="1"/>
</dbReference>
<dbReference type="RefSeq" id="WP_136130374.1">
    <property type="nucleotide sequence ID" value="NZ_PDKU01000005.1"/>
</dbReference>
<comment type="catalytic activity">
    <reaction evidence="14 19">
        <text>DNA(n) + a 2'-deoxyribonucleoside 5'-triphosphate = DNA(n+1) + diphosphate</text>
        <dbReference type="Rhea" id="RHEA:22508"/>
        <dbReference type="Rhea" id="RHEA-COMP:17339"/>
        <dbReference type="Rhea" id="RHEA-COMP:17340"/>
        <dbReference type="ChEBI" id="CHEBI:33019"/>
        <dbReference type="ChEBI" id="CHEBI:61560"/>
        <dbReference type="ChEBI" id="CHEBI:173112"/>
        <dbReference type="EC" id="2.7.7.7"/>
    </reaction>
</comment>
<organism evidence="21 22">
    <name type="scientific">Candidatus Pantoea edessiphila</name>
    <dbReference type="NCBI Taxonomy" id="2044610"/>
    <lineage>
        <taxon>Bacteria</taxon>
        <taxon>Pseudomonadati</taxon>
        <taxon>Pseudomonadota</taxon>
        <taxon>Gammaproteobacteria</taxon>
        <taxon>Enterobacterales</taxon>
        <taxon>Erwiniaceae</taxon>
        <taxon>Pantoea</taxon>
    </lineage>
</organism>
<evidence type="ECO:0000259" key="20">
    <source>
        <dbReference type="SMART" id="SM00479"/>
    </source>
</evidence>
<evidence type="ECO:0000256" key="5">
    <source>
        <dbReference type="ARBA" id="ARBA00022695"/>
    </source>
</evidence>
<dbReference type="GO" id="GO:0008408">
    <property type="term" value="F:3'-5' exonuclease activity"/>
    <property type="evidence" value="ECO:0007669"/>
    <property type="project" value="TreeGrafter"/>
</dbReference>
<dbReference type="InterPro" id="IPR012337">
    <property type="entry name" value="RNaseH-like_sf"/>
</dbReference>
<dbReference type="InterPro" id="IPR006309">
    <property type="entry name" value="DnaQ_proteo"/>
</dbReference>
<evidence type="ECO:0000256" key="16">
    <source>
        <dbReference type="PIRSR" id="PIRSR606309-1"/>
    </source>
</evidence>
<feature type="binding site" evidence="18">
    <location>
        <position position="12"/>
    </location>
    <ligand>
        <name>a divalent metal cation</name>
        <dbReference type="ChEBI" id="CHEBI:60240"/>
        <label>1</label>
        <note>catalytic</note>
    </ligand>
</feature>
<feature type="binding site" evidence="17">
    <location>
        <position position="14"/>
    </location>
    <ligand>
        <name>substrate</name>
    </ligand>
</feature>
<proteinExistence type="predicted"/>
<evidence type="ECO:0000256" key="18">
    <source>
        <dbReference type="PIRSR" id="PIRSR606309-3"/>
    </source>
</evidence>
<name>A0A2P5SVF6_9GAMM</name>
<feature type="active site" description="Proton acceptor" evidence="16">
    <location>
        <position position="162"/>
    </location>
</feature>
<dbReference type="PANTHER" id="PTHR30231:SF41">
    <property type="entry name" value="DNA POLYMERASE III SUBUNIT EPSILON"/>
    <property type="match status" value="1"/>
</dbReference>
<dbReference type="GO" id="GO:0003887">
    <property type="term" value="F:DNA-directed DNA polymerase activity"/>
    <property type="evidence" value="ECO:0007669"/>
    <property type="project" value="UniProtKB-KW"/>
</dbReference>
<dbReference type="Gene3D" id="3.30.420.10">
    <property type="entry name" value="Ribonuclease H-like superfamily/Ribonuclease H"/>
    <property type="match status" value="1"/>
</dbReference>
<evidence type="ECO:0000256" key="17">
    <source>
        <dbReference type="PIRSR" id="PIRSR606309-2"/>
    </source>
</evidence>
<dbReference type="GO" id="GO:0003677">
    <property type="term" value="F:DNA binding"/>
    <property type="evidence" value="ECO:0007669"/>
    <property type="project" value="InterPro"/>
</dbReference>
<keyword evidence="4 19" id="KW-0808">Transferase</keyword>
<keyword evidence="12 19" id="KW-0239">DNA-directed DNA polymerase</keyword>
<dbReference type="NCBIfam" id="NF004316">
    <property type="entry name" value="PRK05711.1"/>
    <property type="match status" value="1"/>
</dbReference>
<gene>
    <name evidence="19" type="primary">dnaQ</name>
    <name evidence="21" type="ORF">CRV10_03065</name>
</gene>
<comment type="function">
    <text evidence="19">DNA polymerase III is a complex, multichain enzyme responsible for most of the replicative synthesis in bacteria. The epsilon subunit contain the editing function and is a proofreading 3'-5' exonuclease.</text>
</comment>
<evidence type="ECO:0000256" key="1">
    <source>
        <dbReference type="ARBA" id="ARBA00001936"/>
    </source>
</evidence>
<evidence type="ECO:0000256" key="14">
    <source>
        <dbReference type="ARBA" id="ARBA00049244"/>
    </source>
</evidence>
<feature type="binding site" evidence="17">
    <location>
        <position position="12"/>
    </location>
    <ligand>
        <name>substrate</name>
    </ligand>
</feature>
<evidence type="ECO:0000256" key="10">
    <source>
        <dbReference type="ARBA" id="ARBA00022839"/>
    </source>
</evidence>
<keyword evidence="7 19" id="KW-0540">Nuclease</keyword>
<feature type="binding site" evidence="18">
    <location>
        <position position="167"/>
    </location>
    <ligand>
        <name>a divalent metal cation</name>
        <dbReference type="ChEBI" id="CHEBI:60240"/>
        <label>1</label>
        <note>catalytic</note>
    </ligand>
</feature>
<dbReference type="GO" id="GO:0045004">
    <property type="term" value="P:DNA replication proofreading"/>
    <property type="evidence" value="ECO:0007669"/>
    <property type="project" value="TreeGrafter"/>
</dbReference>
<dbReference type="InterPro" id="IPR036397">
    <property type="entry name" value="RNaseH_sf"/>
</dbReference>
<comment type="cofactor">
    <cofactor evidence="1 19">
        <name>Mn(2+)</name>
        <dbReference type="ChEBI" id="CHEBI:29035"/>
    </cofactor>
</comment>
<reference evidence="21 22" key="1">
    <citation type="journal article" date="2018" name="Genome Biol. Evol.">
        <title>Cladogenesis and Genomic Streamlining in Extracellular Endosymbionts of Tropical Stink Bugs.</title>
        <authorList>
            <person name="Otero-Bravo A."/>
            <person name="Goffredi S."/>
            <person name="Sabree Z.L."/>
        </authorList>
    </citation>
    <scope>NUCLEOTIDE SEQUENCE [LARGE SCALE GENOMIC DNA]</scope>
    <source>
        <strain evidence="21 22">SoEL</strain>
    </source>
</reference>
<keyword evidence="10 19" id="KW-0269">Exonuclease</keyword>
<evidence type="ECO:0000256" key="7">
    <source>
        <dbReference type="ARBA" id="ARBA00022722"/>
    </source>
</evidence>
<comment type="caution">
    <text evidence="21">The sequence shown here is derived from an EMBL/GenBank/DDBJ whole genome shotgun (WGS) entry which is preliminary data.</text>
</comment>
<dbReference type="PANTHER" id="PTHR30231">
    <property type="entry name" value="DNA POLYMERASE III SUBUNIT EPSILON"/>
    <property type="match status" value="1"/>
</dbReference>
<feature type="binding site" evidence="17">
    <location>
        <position position="167"/>
    </location>
    <ligand>
        <name>substrate</name>
    </ligand>
</feature>
<dbReference type="EC" id="2.7.7.7" evidence="2 19"/>
<dbReference type="GO" id="GO:0005829">
    <property type="term" value="C:cytosol"/>
    <property type="evidence" value="ECO:0007669"/>
    <property type="project" value="TreeGrafter"/>
</dbReference>
<dbReference type="SUPFAM" id="SSF53098">
    <property type="entry name" value="Ribonuclease H-like"/>
    <property type="match status" value="1"/>
</dbReference>
<feature type="binding site" evidence="18">
    <location>
        <position position="14"/>
    </location>
    <ligand>
        <name>a divalent metal cation</name>
        <dbReference type="ChEBI" id="CHEBI:60240"/>
        <label>1</label>
        <note>catalytic</note>
    </ligand>
</feature>
<evidence type="ECO:0000256" key="3">
    <source>
        <dbReference type="ARBA" id="ARBA00020352"/>
    </source>
</evidence>
<keyword evidence="22" id="KW-1185">Reference proteome</keyword>
<dbReference type="Pfam" id="PF00929">
    <property type="entry name" value="RNase_T"/>
    <property type="match status" value="1"/>
</dbReference>
<dbReference type="NCBIfam" id="TIGR00573">
    <property type="entry name" value="dnaq"/>
    <property type="match status" value="1"/>
</dbReference>
<feature type="binding site" evidence="17">
    <location>
        <position position="61"/>
    </location>
    <ligand>
        <name>substrate</name>
    </ligand>
</feature>
<evidence type="ECO:0000256" key="2">
    <source>
        <dbReference type="ARBA" id="ARBA00012417"/>
    </source>
</evidence>
<keyword evidence="11 18" id="KW-0460">Magnesium</keyword>
<evidence type="ECO:0000256" key="8">
    <source>
        <dbReference type="ARBA" id="ARBA00022723"/>
    </source>
</evidence>
<dbReference type="FunFam" id="3.30.420.10:FF:000012">
    <property type="entry name" value="DNA polymerase III subunit epsilon"/>
    <property type="match status" value="1"/>
</dbReference>
<feature type="binding site" evidence="17">
    <location>
        <position position="66"/>
    </location>
    <ligand>
        <name>substrate</name>
    </ligand>
</feature>
<keyword evidence="6 19" id="KW-0235">DNA replication</keyword>
<keyword evidence="5 19" id="KW-0548">Nucleotidyltransferase</keyword>
<dbReference type="SMART" id="SM00479">
    <property type="entry name" value="EXOIII"/>
    <property type="match status" value="1"/>
</dbReference>
<accession>A0A2P5SVF6</accession>
<dbReference type="Proteomes" id="UP000296144">
    <property type="component" value="Unassembled WGS sequence"/>
</dbReference>
<evidence type="ECO:0000313" key="22">
    <source>
        <dbReference type="Proteomes" id="UP000296144"/>
    </source>
</evidence>
<evidence type="ECO:0000256" key="15">
    <source>
        <dbReference type="ARBA" id="ARBA00065841"/>
    </source>
</evidence>
<feature type="domain" description="Exonuclease" evidence="20">
    <location>
        <begin position="7"/>
        <end position="184"/>
    </location>
</feature>
<evidence type="ECO:0000313" key="21">
    <source>
        <dbReference type="EMBL" id="PPI86309.1"/>
    </source>
</evidence>
<dbReference type="InterPro" id="IPR013520">
    <property type="entry name" value="Ribonucl_H"/>
</dbReference>
<evidence type="ECO:0000256" key="19">
    <source>
        <dbReference type="RuleBase" id="RU364087"/>
    </source>
</evidence>
<evidence type="ECO:0000256" key="12">
    <source>
        <dbReference type="ARBA" id="ARBA00022932"/>
    </source>
</evidence>
<evidence type="ECO:0000256" key="6">
    <source>
        <dbReference type="ARBA" id="ARBA00022705"/>
    </source>
</evidence>
<keyword evidence="13 18" id="KW-0464">Manganese</keyword>
<dbReference type="OrthoDB" id="9804290at2"/>
<evidence type="ECO:0000256" key="9">
    <source>
        <dbReference type="ARBA" id="ARBA00022801"/>
    </source>
</evidence>
<evidence type="ECO:0000256" key="11">
    <source>
        <dbReference type="ARBA" id="ARBA00022842"/>
    </source>
</evidence>
<dbReference type="GO" id="GO:0046872">
    <property type="term" value="F:metal ion binding"/>
    <property type="evidence" value="ECO:0007669"/>
    <property type="project" value="UniProtKB-KW"/>
</dbReference>
<dbReference type="NCBIfam" id="TIGR01406">
    <property type="entry name" value="dnaQ_proteo"/>
    <property type="match status" value="1"/>
</dbReference>
<dbReference type="EMBL" id="PDKU01000005">
    <property type="protein sequence ID" value="PPI86309.1"/>
    <property type="molecule type" value="Genomic_DNA"/>
</dbReference>
<keyword evidence="8 18" id="KW-0479">Metal-binding</keyword>
<sequence>MNTIHNRQIFLDTETTGINITGTYYEGHKIIEIGAVELINRLPTGNNFHKYLNPNRSITHESFKIHGISNDFLINKPTFSEIAEEFINYVYGAELIIHNAMFDVDFINYELSKLNLSIKNIKNICHITDSLETSRKMFPGKKNNLDALCVRYKLDTSKRKLHSAIIDAEILSKIFLLMTSGQISLPFTQNKSSSQKELKFFENINIKRSSLRIIMANEKEILSHKENLDLIQKYSGFCMWKEKFVDYDG</sequence>
<evidence type="ECO:0000256" key="13">
    <source>
        <dbReference type="ARBA" id="ARBA00023211"/>
    </source>
</evidence>
<evidence type="ECO:0000256" key="4">
    <source>
        <dbReference type="ARBA" id="ARBA00022679"/>
    </source>
</evidence>
<keyword evidence="9 19" id="KW-0378">Hydrolase</keyword>
<comment type="cofactor">
    <cofactor evidence="18">
        <name>Mg(2+)</name>
        <dbReference type="ChEBI" id="CHEBI:18420"/>
    </cofactor>
    <cofactor evidence="18">
        <name>Mn(2+)</name>
        <dbReference type="ChEBI" id="CHEBI:29035"/>
    </cofactor>
    <text evidence="18">Binds 2 divalent metal cations. Magnesium or manganese.</text>
</comment>